<protein>
    <recommendedName>
        <fullName evidence="9">Transport permease protein</fullName>
    </recommendedName>
</protein>
<feature type="transmembrane region" description="Helical" evidence="9">
    <location>
        <begin position="32"/>
        <end position="54"/>
    </location>
</feature>
<dbReference type="Pfam" id="PF01061">
    <property type="entry name" value="ABC2_membrane"/>
    <property type="match status" value="1"/>
</dbReference>
<dbReference type="Proteomes" id="UP001161094">
    <property type="component" value="Unassembled WGS sequence"/>
</dbReference>
<evidence type="ECO:0000256" key="8">
    <source>
        <dbReference type="ARBA" id="ARBA00023136"/>
    </source>
</evidence>
<evidence type="ECO:0000256" key="6">
    <source>
        <dbReference type="ARBA" id="ARBA00022692"/>
    </source>
</evidence>
<dbReference type="PANTHER" id="PTHR30413:SF8">
    <property type="entry name" value="TRANSPORT PERMEASE PROTEIN"/>
    <property type="match status" value="1"/>
</dbReference>
<comment type="subcellular location">
    <subcellularLocation>
        <location evidence="1 9">Cell inner membrane</location>
        <topology evidence="1 9">Multi-pass membrane protein</topology>
    </subcellularLocation>
</comment>
<evidence type="ECO:0000256" key="5">
    <source>
        <dbReference type="ARBA" id="ARBA00022519"/>
    </source>
</evidence>
<comment type="caution">
    <text evidence="11">The sequence shown here is derived from an EMBL/GenBank/DDBJ whole genome shotgun (WGS) entry which is preliminary data.</text>
</comment>
<keyword evidence="4 9" id="KW-1003">Cell membrane</keyword>
<evidence type="ECO:0000256" key="3">
    <source>
        <dbReference type="ARBA" id="ARBA00022448"/>
    </source>
</evidence>
<evidence type="ECO:0000256" key="7">
    <source>
        <dbReference type="ARBA" id="ARBA00022989"/>
    </source>
</evidence>
<dbReference type="AlphaFoldDB" id="A0AA42LR50"/>
<keyword evidence="8 9" id="KW-0472">Membrane</keyword>
<sequence length="261" mass="30099">MNRRSPWEISKSVIFALLLREMQTRFGARRMGAFWMIFEPISHVAVMVLIIAVIRGRHAAGFDYPVFLLAGMIPFFLMRNISLKMMDSISANKALFAYPRIKPFDTFIARAIVECALSLCLYALLMGAFGFWAGYDIRMFRPMSWLFALVTGVIFSFGVGLILSVVAELLPNSRTFIRLLFMPMYLLAGIIFPVWTISGNYLQYLLWNPYLHIVDNLRYSTFEHYPRVEGISFLYPFEIALVVLFIGLALYRAKRRELLAI</sequence>
<keyword evidence="5" id="KW-0997">Cell inner membrane</keyword>
<evidence type="ECO:0000256" key="4">
    <source>
        <dbReference type="ARBA" id="ARBA00022475"/>
    </source>
</evidence>
<keyword evidence="7 9" id="KW-1133">Transmembrane helix</keyword>
<feature type="transmembrane region" description="Helical" evidence="9">
    <location>
        <begin position="179"/>
        <end position="198"/>
    </location>
</feature>
<evidence type="ECO:0000259" key="10">
    <source>
        <dbReference type="PROSITE" id="PS51012"/>
    </source>
</evidence>
<organism evidence="11 12">
    <name type="scientific">Achromobacter spanius</name>
    <dbReference type="NCBI Taxonomy" id="217203"/>
    <lineage>
        <taxon>Bacteria</taxon>
        <taxon>Pseudomonadati</taxon>
        <taxon>Pseudomonadota</taxon>
        <taxon>Betaproteobacteria</taxon>
        <taxon>Burkholderiales</taxon>
        <taxon>Alcaligenaceae</taxon>
        <taxon>Achromobacter</taxon>
    </lineage>
</organism>
<dbReference type="PANTHER" id="PTHR30413">
    <property type="entry name" value="INNER MEMBRANE TRANSPORT PERMEASE"/>
    <property type="match status" value="1"/>
</dbReference>
<keyword evidence="3 9" id="KW-0813">Transport</keyword>
<evidence type="ECO:0000313" key="12">
    <source>
        <dbReference type="Proteomes" id="UP001161094"/>
    </source>
</evidence>
<dbReference type="PRINTS" id="PR00164">
    <property type="entry name" value="ABC2TRNSPORT"/>
</dbReference>
<dbReference type="GO" id="GO:0043190">
    <property type="term" value="C:ATP-binding cassette (ABC) transporter complex"/>
    <property type="evidence" value="ECO:0007669"/>
    <property type="project" value="InterPro"/>
</dbReference>
<reference evidence="11" key="1">
    <citation type="submission" date="2022-09" db="EMBL/GenBank/DDBJ databases">
        <title>Intensive care unit water sources are persistently colonized with multi-drug resistant bacteria and are the site of extensive horizontal gene transfer of antibiotic resistance genes.</title>
        <authorList>
            <person name="Diorio-Toth L."/>
        </authorList>
    </citation>
    <scope>NUCLEOTIDE SEQUENCE</scope>
    <source>
        <strain evidence="11">GD03843</strain>
    </source>
</reference>
<evidence type="ECO:0000256" key="9">
    <source>
        <dbReference type="RuleBase" id="RU361157"/>
    </source>
</evidence>
<dbReference type="InterPro" id="IPR047817">
    <property type="entry name" value="ABC2_TM_bact-type"/>
</dbReference>
<feature type="transmembrane region" description="Helical" evidence="9">
    <location>
        <begin position="145"/>
        <end position="167"/>
    </location>
</feature>
<feature type="transmembrane region" description="Helical" evidence="9">
    <location>
        <begin position="66"/>
        <end position="86"/>
    </location>
</feature>
<name>A0AA42LR50_9BURK</name>
<evidence type="ECO:0000256" key="1">
    <source>
        <dbReference type="ARBA" id="ARBA00004429"/>
    </source>
</evidence>
<dbReference type="RefSeq" id="WP_279996180.1">
    <property type="nucleotide sequence ID" value="NZ_JAOCDZ010000013.1"/>
</dbReference>
<feature type="transmembrane region" description="Helical" evidence="9">
    <location>
        <begin position="233"/>
        <end position="251"/>
    </location>
</feature>
<dbReference type="EMBL" id="JAOCDZ010000013">
    <property type="protein sequence ID" value="MDH0737955.1"/>
    <property type="molecule type" value="Genomic_DNA"/>
</dbReference>
<feature type="domain" description="ABC transmembrane type-2" evidence="10">
    <location>
        <begin position="31"/>
        <end position="254"/>
    </location>
</feature>
<dbReference type="InterPro" id="IPR013525">
    <property type="entry name" value="ABC2_TM"/>
</dbReference>
<dbReference type="InterPro" id="IPR000412">
    <property type="entry name" value="ABC_2_transport"/>
</dbReference>
<keyword evidence="6 9" id="KW-0812">Transmembrane</keyword>
<dbReference type="GO" id="GO:0140359">
    <property type="term" value="F:ABC-type transporter activity"/>
    <property type="evidence" value="ECO:0007669"/>
    <property type="project" value="InterPro"/>
</dbReference>
<dbReference type="PROSITE" id="PS51012">
    <property type="entry name" value="ABC_TM2"/>
    <property type="match status" value="1"/>
</dbReference>
<feature type="transmembrane region" description="Helical" evidence="9">
    <location>
        <begin position="107"/>
        <end position="133"/>
    </location>
</feature>
<accession>A0AA42LR50</accession>
<evidence type="ECO:0000313" key="11">
    <source>
        <dbReference type="EMBL" id="MDH0737955.1"/>
    </source>
</evidence>
<gene>
    <name evidence="11" type="ORF">N5D93_19215</name>
</gene>
<evidence type="ECO:0000256" key="2">
    <source>
        <dbReference type="ARBA" id="ARBA00007783"/>
    </source>
</evidence>
<proteinExistence type="inferred from homology"/>
<comment type="similarity">
    <text evidence="2 9">Belongs to the ABC-2 integral membrane protein family.</text>
</comment>
<dbReference type="GO" id="GO:0015920">
    <property type="term" value="P:lipopolysaccharide transport"/>
    <property type="evidence" value="ECO:0007669"/>
    <property type="project" value="TreeGrafter"/>
</dbReference>